<evidence type="ECO:0000313" key="2">
    <source>
        <dbReference type="Proteomes" id="UP000232003"/>
    </source>
</evidence>
<protein>
    <submittedName>
        <fullName evidence="1">Uncharacterized protein</fullName>
    </submittedName>
</protein>
<name>A0A2K8SL32_9NOSO</name>
<proteinExistence type="predicted"/>
<accession>A0A2K8SL32</accession>
<dbReference type="RefSeq" id="WP_100898160.1">
    <property type="nucleotide sequence ID" value="NZ_CAWNNC010000001.1"/>
</dbReference>
<dbReference type="EMBL" id="CP024785">
    <property type="protein sequence ID" value="AUB36152.1"/>
    <property type="molecule type" value="Genomic_DNA"/>
</dbReference>
<organism evidence="1 2">
    <name type="scientific">Nostoc flagelliforme CCNUN1</name>
    <dbReference type="NCBI Taxonomy" id="2038116"/>
    <lineage>
        <taxon>Bacteria</taxon>
        <taxon>Bacillati</taxon>
        <taxon>Cyanobacteriota</taxon>
        <taxon>Cyanophyceae</taxon>
        <taxon>Nostocales</taxon>
        <taxon>Nostocaceae</taxon>
        <taxon>Nostoc</taxon>
    </lineage>
</organism>
<sequence length="252" mass="28281">MINKLVNLTKKTLFWRYDGDPAAFDISDSSLRLLLQTIWVDENNEVYQSSINFIPVVDSVSNFNLELEFQSIQAKTASLLPPPIDNGNELPEGFSRQVRIWRYQGEILDGDINQTQLELLLDSVLVDGNGVIYNPQPLPKVSGNIVELNLLTEFESIQSKLSALLNSETETKTVELQPVSQVWRYQALTVPGGKITEAITEFYVNKALKDIATGDLYKVEEVPTIRGLPSELGLLPEFQALQDKLETIIQLS</sequence>
<gene>
    <name evidence="1" type="ORF">COO91_02053</name>
</gene>
<evidence type="ECO:0000313" key="1">
    <source>
        <dbReference type="EMBL" id="AUB36152.1"/>
    </source>
</evidence>
<dbReference type="AlphaFoldDB" id="A0A2K8SL32"/>
<dbReference type="KEGG" id="nfl:COO91_02053"/>
<reference evidence="1 2" key="1">
    <citation type="submission" date="2017-11" db="EMBL/GenBank/DDBJ databases">
        <title>Complete genome of a free-living desiccation-tolerant cyanobacterium and its photosynthetic adaptation to extreme terrestrial habitat.</title>
        <authorList>
            <person name="Shang J."/>
        </authorList>
    </citation>
    <scope>NUCLEOTIDE SEQUENCE [LARGE SCALE GENOMIC DNA]</scope>
    <source>
        <strain evidence="1 2">CCNUN1</strain>
    </source>
</reference>
<dbReference type="Proteomes" id="UP000232003">
    <property type="component" value="Chromosome"/>
</dbReference>
<dbReference type="OrthoDB" id="9825439at2"/>
<keyword evidence="2" id="KW-1185">Reference proteome</keyword>